<organism evidence="2 3">
    <name type="scientific">Vibrio echinoideorum</name>
    <dbReference type="NCBI Taxonomy" id="2100116"/>
    <lineage>
        <taxon>Bacteria</taxon>
        <taxon>Pseudomonadati</taxon>
        <taxon>Pseudomonadota</taxon>
        <taxon>Gammaproteobacteria</taxon>
        <taxon>Vibrionales</taxon>
        <taxon>Vibrionaceae</taxon>
        <taxon>Vibrio</taxon>
    </lineage>
</organism>
<accession>A0ABU9FU66</accession>
<protein>
    <submittedName>
        <fullName evidence="2">Uncharacterized protein</fullName>
    </submittedName>
</protein>
<dbReference type="Proteomes" id="UP001377160">
    <property type="component" value="Unassembled WGS sequence"/>
</dbReference>
<gene>
    <name evidence="2" type="ORF">V8Z71_08365</name>
</gene>
<evidence type="ECO:0000313" key="3">
    <source>
        <dbReference type="Proteomes" id="UP001377160"/>
    </source>
</evidence>
<dbReference type="EMBL" id="JBANDX010000005">
    <property type="protein sequence ID" value="MEL0608322.1"/>
    <property type="molecule type" value="Genomic_DNA"/>
</dbReference>
<name>A0ABU9FU66_9VIBR</name>
<keyword evidence="1" id="KW-0732">Signal</keyword>
<comment type="caution">
    <text evidence="2">The sequence shown here is derived from an EMBL/GenBank/DDBJ whole genome shotgun (WGS) entry which is preliminary data.</text>
</comment>
<keyword evidence="3" id="KW-1185">Reference proteome</keyword>
<proteinExistence type="predicted"/>
<feature type="chain" id="PRO_5045806216" evidence="1">
    <location>
        <begin position="21"/>
        <end position="123"/>
    </location>
</feature>
<evidence type="ECO:0000256" key="1">
    <source>
        <dbReference type="SAM" id="SignalP"/>
    </source>
</evidence>
<evidence type="ECO:0000313" key="2">
    <source>
        <dbReference type="EMBL" id="MEL0608322.1"/>
    </source>
</evidence>
<feature type="signal peptide" evidence="1">
    <location>
        <begin position="1"/>
        <end position="20"/>
    </location>
</feature>
<dbReference type="RefSeq" id="WP_341634822.1">
    <property type="nucleotide sequence ID" value="NZ_JBANDX010000005.1"/>
</dbReference>
<reference evidence="2 3" key="1">
    <citation type="submission" date="2024-02" db="EMBL/GenBank/DDBJ databases">
        <title>Bacteria isolated from the canopy kelp, Nereocystis luetkeana.</title>
        <authorList>
            <person name="Pfister C.A."/>
            <person name="Younker I.T."/>
            <person name="Light S.H."/>
        </authorList>
    </citation>
    <scope>NUCLEOTIDE SEQUENCE [LARGE SCALE GENOMIC DNA]</scope>
    <source>
        <strain evidence="2 3">TI.1.15</strain>
    </source>
</reference>
<sequence>MRITKGFLTCVLLMASTANASSLEELAGEVNALPSYESQLESMTVVKDIDSTELSKFVYNVGLDVSNLSENQVTEIESDFGDKPFWSFCDEHDEVEIVMTGNSLWERTKLMKLQRTTDITFIH</sequence>